<dbReference type="SMART" id="SM00829">
    <property type="entry name" value="PKS_ER"/>
    <property type="match status" value="1"/>
</dbReference>
<organism evidence="2 3">
    <name type="scientific">Caenimonas terrae</name>
    <dbReference type="NCBI Taxonomy" id="696074"/>
    <lineage>
        <taxon>Bacteria</taxon>
        <taxon>Pseudomonadati</taxon>
        <taxon>Pseudomonadota</taxon>
        <taxon>Betaproteobacteria</taxon>
        <taxon>Burkholderiales</taxon>
        <taxon>Comamonadaceae</taxon>
        <taxon>Caenimonas</taxon>
    </lineage>
</organism>
<dbReference type="EMBL" id="JBHSMF010000009">
    <property type="protein sequence ID" value="MFC5499131.1"/>
    <property type="molecule type" value="Genomic_DNA"/>
</dbReference>
<dbReference type="InterPro" id="IPR051397">
    <property type="entry name" value="Zn-ADH-like_protein"/>
</dbReference>
<dbReference type="InterPro" id="IPR011032">
    <property type="entry name" value="GroES-like_sf"/>
</dbReference>
<reference evidence="3" key="1">
    <citation type="journal article" date="2019" name="Int. J. Syst. Evol. Microbiol.">
        <title>The Global Catalogue of Microorganisms (GCM) 10K type strain sequencing project: providing services to taxonomists for standard genome sequencing and annotation.</title>
        <authorList>
            <consortium name="The Broad Institute Genomics Platform"/>
            <consortium name="The Broad Institute Genome Sequencing Center for Infectious Disease"/>
            <person name="Wu L."/>
            <person name="Ma J."/>
        </authorList>
    </citation>
    <scope>NUCLEOTIDE SEQUENCE [LARGE SCALE GENOMIC DNA]</scope>
    <source>
        <strain evidence="3">CCUG 57401</strain>
    </source>
</reference>
<evidence type="ECO:0000259" key="1">
    <source>
        <dbReference type="SMART" id="SM00829"/>
    </source>
</evidence>
<dbReference type="Pfam" id="PF08240">
    <property type="entry name" value="ADH_N"/>
    <property type="match status" value="1"/>
</dbReference>
<dbReference type="Gene3D" id="3.90.180.10">
    <property type="entry name" value="Medium-chain alcohol dehydrogenases, catalytic domain"/>
    <property type="match status" value="1"/>
</dbReference>
<dbReference type="Pfam" id="PF00107">
    <property type="entry name" value="ADH_zinc_N"/>
    <property type="match status" value="1"/>
</dbReference>
<name>A0ABW0NFI4_9BURK</name>
<protein>
    <submittedName>
        <fullName evidence="2">Zinc-dependent alcohol dehydrogenase family protein</fullName>
    </submittedName>
</protein>
<dbReference type="InterPro" id="IPR013149">
    <property type="entry name" value="ADH-like_C"/>
</dbReference>
<sequence>MKAVLLRRTGGPEVLDLTDLPLPEPGPGEARVRAVAIGVGRPDALIRTGRYKWMPPLPAVPGNEMAGVVDAIGPGVSEVTPGQHVLLSSRELPNRGGCYATFACAPASALYALPAAIDFDDAVSLPNFQLAHALLFHCGNGRPPRSVLVTAAAGGVASAMVQLARAHGIQVIATASSEAKRAFVRDNGADAVLDPAEAGLPEWVRQLTGGRGVDLAIDPIGGALFMQCLGSLAPLGTAVSYNIVGGPPAGDVFGALRAQLGRSLAVRVFSMHTFDDDIPLRRRLMADAIEAFASRRVRAPAATVMPLSAAREAHARLDAPDNLGKIILHP</sequence>
<evidence type="ECO:0000313" key="3">
    <source>
        <dbReference type="Proteomes" id="UP001596037"/>
    </source>
</evidence>
<dbReference type="InterPro" id="IPR013154">
    <property type="entry name" value="ADH-like_N"/>
</dbReference>
<feature type="domain" description="Enoyl reductase (ER)" evidence="1">
    <location>
        <begin position="10"/>
        <end position="328"/>
    </location>
</feature>
<evidence type="ECO:0000313" key="2">
    <source>
        <dbReference type="EMBL" id="MFC5499131.1"/>
    </source>
</evidence>
<accession>A0ABW0NFI4</accession>
<dbReference type="InterPro" id="IPR020843">
    <property type="entry name" value="ER"/>
</dbReference>
<dbReference type="Proteomes" id="UP001596037">
    <property type="component" value="Unassembled WGS sequence"/>
</dbReference>
<dbReference type="PANTHER" id="PTHR43677:SF4">
    <property type="entry name" value="QUINONE OXIDOREDUCTASE-LIKE PROTEIN 2"/>
    <property type="match status" value="1"/>
</dbReference>
<gene>
    <name evidence="2" type="ORF">ACFPOE_16405</name>
</gene>
<dbReference type="PANTHER" id="PTHR43677">
    <property type="entry name" value="SHORT-CHAIN DEHYDROGENASE/REDUCTASE"/>
    <property type="match status" value="1"/>
</dbReference>
<dbReference type="SUPFAM" id="SSF51735">
    <property type="entry name" value="NAD(P)-binding Rossmann-fold domains"/>
    <property type="match status" value="1"/>
</dbReference>
<dbReference type="RefSeq" id="WP_376851262.1">
    <property type="nucleotide sequence ID" value="NZ_JBHSMF010000009.1"/>
</dbReference>
<dbReference type="SUPFAM" id="SSF50129">
    <property type="entry name" value="GroES-like"/>
    <property type="match status" value="1"/>
</dbReference>
<keyword evidence="3" id="KW-1185">Reference proteome</keyword>
<proteinExistence type="predicted"/>
<comment type="caution">
    <text evidence="2">The sequence shown here is derived from an EMBL/GenBank/DDBJ whole genome shotgun (WGS) entry which is preliminary data.</text>
</comment>
<dbReference type="Gene3D" id="3.40.50.720">
    <property type="entry name" value="NAD(P)-binding Rossmann-like Domain"/>
    <property type="match status" value="1"/>
</dbReference>
<dbReference type="CDD" id="cd08268">
    <property type="entry name" value="MDR2"/>
    <property type="match status" value="1"/>
</dbReference>
<dbReference type="InterPro" id="IPR036291">
    <property type="entry name" value="NAD(P)-bd_dom_sf"/>
</dbReference>